<name>A0ABP3IHY4_9BACL</name>
<feature type="transmembrane region" description="Helical" evidence="1">
    <location>
        <begin position="76"/>
        <end position="104"/>
    </location>
</feature>
<organism evidence="2 3">
    <name type="scientific">Paenibacillus motobuensis</name>
    <dbReference type="NCBI Taxonomy" id="295324"/>
    <lineage>
        <taxon>Bacteria</taxon>
        <taxon>Bacillati</taxon>
        <taxon>Bacillota</taxon>
        <taxon>Bacilli</taxon>
        <taxon>Bacillales</taxon>
        <taxon>Paenibacillaceae</taxon>
        <taxon>Paenibacillus</taxon>
    </lineage>
</organism>
<dbReference type="Proteomes" id="UP001500340">
    <property type="component" value="Unassembled WGS sequence"/>
</dbReference>
<gene>
    <name evidence="2" type="primary">spoVAB</name>
    <name evidence="2" type="ORF">GCM10008933_36430</name>
</gene>
<sequence length="141" mass="15237">MSGAVIYGGLMFLGFAGGIAVGAGVIALFIVLDMIPRLAQITRTFDKVHWYEGAMVSGSFIGTIADFWNWKIAGPGLFSGVVGLFNGIFIGMLAAALTEVLNVLPIIAKRLHMQRYLFGLLLAMVFGKVAGSLFEWFIYNP</sequence>
<evidence type="ECO:0000313" key="3">
    <source>
        <dbReference type="Proteomes" id="UP001500340"/>
    </source>
</evidence>
<dbReference type="InterPro" id="IPR020144">
    <property type="entry name" value="SpoVAB"/>
</dbReference>
<accession>A0ABP3IHY4</accession>
<dbReference type="EMBL" id="BAAACX010000016">
    <property type="protein sequence ID" value="GAA0402706.1"/>
    <property type="molecule type" value="Genomic_DNA"/>
</dbReference>
<keyword evidence="1" id="KW-1133">Transmembrane helix</keyword>
<protein>
    <submittedName>
        <fullName evidence="2">Stage V sporulation protein SpoVAB</fullName>
    </submittedName>
</protein>
<evidence type="ECO:0000256" key="1">
    <source>
        <dbReference type="SAM" id="Phobius"/>
    </source>
</evidence>
<keyword evidence="1" id="KW-0812">Transmembrane</keyword>
<keyword evidence="3" id="KW-1185">Reference proteome</keyword>
<dbReference type="Pfam" id="PF13782">
    <property type="entry name" value="SpoVAB"/>
    <property type="match status" value="1"/>
</dbReference>
<feature type="transmembrane region" description="Helical" evidence="1">
    <location>
        <begin position="116"/>
        <end position="139"/>
    </location>
</feature>
<evidence type="ECO:0000313" key="2">
    <source>
        <dbReference type="EMBL" id="GAA0402706.1"/>
    </source>
</evidence>
<reference evidence="3" key="1">
    <citation type="journal article" date="2019" name="Int. J. Syst. Evol. Microbiol.">
        <title>The Global Catalogue of Microorganisms (GCM) 10K type strain sequencing project: providing services to taxonomists for standard genome sequencing and annotation.</title>
        <authorList>
            <consortium name="The Broad Institute Genomics Platform"/>
            <consortium name="The Broad Institute Genome Sequencing Center for Infectious Disease"/>
            <person name="Wu L."/>
            <person name="Ma J."/>
        </authorList>
    </citation>
    <scope>NUCLEOTIDE SEQUENCE [LARGE SCALE GENOMIC DNA]</scope>
    <source>
        <strain evidence="3">JCM 12774</strain>
    </source>
</reference>
<feature type="transmembrane region" description="Helical" evidence="1">
    <location>
        <begin position="53"/>
        <end position="70"/>
    </location>
</feature>
<feature type="transmembrane region" description="Helical" evidence="1">
    <location>
        <begin position="6"/>
        <end position="32"/>
    </location>
</feature>
<keyword evidence="1" id="KW-0472">Membrane</keyword>
<proteinExistence type="predicted"/>
<comment type="caution">
    <text evidence="2">The sequence shown here is derived from an EMBL/GenBank/DDBJ whole genome shotgun (WGS) entry which is preliminary data.</text>
</comment>